<dbReference type="Proteomes" id="UP000240978">
    <property type="component" value="Unassembled WGS sequence"/>
</dbReference>
<reference evidence="1 2" key="1">
    <citation type="submission" date="2018-03" db="EMBL/GenBank/DDBJ databases">
        <title>Genomic Encyclopedia of Archaeal and Bacterial Type Strains, Phase II (KMG-II): from individual species to whole genera.</title>
        <authorList>
            <person name="Goeker M."/>
        </authorList>
    </citation>
    <scope>NUCLEOTIDE SEQUENCE [LARGE SCALE GENOMIC DNA]</scope>
    <source>
        <strain evidence="1 2">DSM 18107</strain>
    </source>
</reference>
<accession>A0A2P8G2Y5</accession>
<comment type="caution">
    <text evidence="1">The sequence shown here is derived from an EMBL/GenBank/DDBJ whole genome shotgun (WGS) entry which is preliminary data.</text>
</comment>
<dbReference type="EMBL" id="PYGK01000008">
    <property type="protein sequence ID" value="PSL28354.1"/>
    <property type="molecule type" value="Genomic_DNA"/>
</dbReference>
<organism evidence="1 2">
    <name type="scientific">Chitinophaga ginsengisoli</name>
    <dbReference type="NCBI Taxonomy" id="363837"/>
    <lineage>
        <taxon>Bacteria</taxon>
        <taxon>Pseudomonadati</taxon>
        <taxon>Bacteroidota</taxon>
        <taxon>Chitinophagia</taxon>
        <taxon>Chitinophagales</taxon>
        <taxon>Chitinophagaceae</taxon>
        <taxon>Chitinophaga</taxon>
    </lineage>
</organism>
<dbReference type="AlphaFoldDB" id="A0A2P8G2Y5"/>
<protein>
    <submittedName>
        <fullName evidence="1">Uncharacterized protein</fullName>
    </submittedName>
</protein>
<proteinExistence type="predicted"/>
<name>A0A2P8G2Y5_9BACT</name>
<gene>
    <name evidence="1" type="ORF">CLV42_108275</name>
</gene>
<keyword evidence="2" id="KW-1185">Reference proteome</keyword>
<sequence length="154" mass="17718">MKAVFIAFLAILLIDFTYGQKLTLFDRPNTIMLLSMPANEEEFFNIFKRKPGIGELGNIVTLLNQHEDLKNVYIIKKSSDLGIIMKYIMSKGNEDNYDEYLPRIGFTIIGHNDRGNFYFPDGTTMKLENIEKDLMGIPGMFLSCNAKKIWSYRG</sequence>
<evidence type="ECO:0000313" key="1">
    <source>
        <dbReference type="EMBL" id="PSL28354.1"/>
    </source>
</evidence>
<evidence type="ECO:0000313" key="2">
    <source>
        <dbReference type="Proteomes" id="UP000240978"/>
    </source>
</evidence>
<dbReference type="RefSeq" id="WP_106603814.1">
    <property type="nucleotide sequence ID" value="NZ_PYGK01000008.1"/>
</dbReference>